<dbReference type="EMBL" id="BOSM01000003">
    <property type="protein sequence ID" value="GIP58287.1"/>
    <property type="molecule type" value="Genomic_DNA"/>
</dbReference>
<keyword evidence="2" id="KW-1185">Reference proteome</keyword>
<comment type="caution">
    <text evidence="1">The sequence shown here is derived from an EMBL/GenBank/DDBJ whole genome shotgun (WGS) entry which is preliminary data.</text>
</comment>
<evidence type="ECO:0000313" key="1">
    <source>
        <dbReference type="EMBL" id="GIP58287.1"/>
    </source>
</evidence>
<protein>
    <submittedName>
        <fullName evidence="1">Uncharacterized protein</fullName>
    </submittedName>
</protein>
<accession>A0ABQ4MRF2</accession>
<proteinExistence type="predicted"/>
<reference evidence="1 2" key="1">
    <citation type="submission" date="2021-03" db="EMBL/GenBank/DDBJ databases">
        <title>Antimicrobial resistance genes in bacteria isolated from Japanese honey, and their potential for conferring macrolide and lincosamide resistance in the American foulbrood pathogen Paenibacillus larvae.</title>
        <authorList>
            <person name="Okamoto M."/>
            <person name="Kumagai M."/>
            <person name="Kanamori H."/>
            <person name="Takamatsu D."/>
        </authorList>
    </citation>
    <scope>NUCLEOTIDE SEQUENCE [LARGE SCALE GENOMIC DNA]</scope>
    <source>
        <strain evidence="1 2">J15TS10</strain>
    </source>
</reference>
<organism evidence="1 2">
    <name type="scientific">Paenibacillus woosongensis</name>
    <dbReference type="NCBI Taxonomy" id="307580"/>
    <lineage>
        <taxon>Bacteria</taxon>
        <taxon>Bacillati</taxon>
        <taxon>Bacillota</taxon>
        <taxon>Bacilli</taxon>
        <taxon>Bacillales</taxon>
        <taxon>Paenibacillaceae</taxon>
        <taxon>Paenibacillus</taxon>
    </lineage>
</organism>
<name>A0ABQ4MRF2_9BACL</name>
<gene>
    <name evidence="1" type="ORF">J15TS10_21010</name>
</gene>
<sequence>MDGTVRIVMPNGIYVSNYALNACFRGLDGFDGPKIKNPAVIRHFSYSNDMKSI</sequence>
<dbReference type="Proteomes" id="UP000681290">
    <property type="component" value="Unassembled WGS sequence"/>
</dbReference>
<evidence type="ECO:0000313" key="2">
    <source>
        <dbReference type="Proteomes" id="UP000681290"/>
    </source>
</evidence>